<dbReference type="InterPro" id="IPR005153">
    <property type="entry name" value="MbtH-like_dom"/>
</dbReference>
<dbReference type="Pfam" id="PF03621">
    <property type="entry name" value="MbtH"/>
    <property type="match status" value="1"/>
</dbReference>
<accession>A0A0D0SYE7</accession>
<dbReference type="GO" id="GO:0005829">
    <property type="term" value="C:cytosol"/>
    <property type="evidence" value="ECO:0007669"/>
    <property type="project" value="TreeGrafter"/>
</dbReference>
<proteinExistence type="predicted"/>
<comment type="caution">
    <text evidence="2">The sequence shown here is derived from an EMBL/GenBank/DDBJ whole genome shotgun (WGS) entry which is preliminary data.</text>
</comment>
<organism evidence="2 3">
    <name type="scientific">Pseudomonas fluorescens</name>
    <dbReference type="NCBI Taxonomy" id="294"/>
    <lineage>
        <taxon>Bacteria</taxon>
        <taxon>Pseudomonadati</taxon>
        <taxon>Pseudomonadota</taxon>
        <taxon>Gammaproteobacteria</taxon>
        <taxon>Pseudomonadales</taxon>
        <taxon>Pseudomonadaceae</taxon>
        <taxon>Pseudomonas</taxon>
    </lineage>
</organism>
<dbReference type="InterPro" id="IPR037407">
    <property type="entry name" value="MLP_fam"/>
</dbReference>
<dbReference type="EMBL" id="JXCQ01000138">
    <property type="protein sequence ID" value="KIR13985.1"/>
    <property type="molecule type" value="Genomic_DNA"/>
</dbReference>
<dbReference type="SUPFAM" id="SSF160582">
    <property type="entry name" value="MbtH-like"/>
    <property type="match status" value="1"/>
</dbReference>
<dbReference type="Gene3D" id="3.90.820.10">
    <property type="entry name" value="Structural Genomics, Unknown Function 30-nov-00 1gh9 Mol_id"/>
    <property type="match status" value="1"/>
</dbReference>
<dbReference type="InterPro" id="IPR038020">
    <property type="entry name" value="MbtH-like_sf"/>
</dbReference>
<dbReference type="PANTHER" id="PTHR38444">
    <property type="entry name" value="ENTEROBACTIN BIOSYNTHESIS PROTEIN YBDZ"/>
    <property type="match status" value="1"/>
</dbReference>
<evidence type="ECO:0000313" key="2">
    <source>
        <dbReference type="EMBL" id="KIR13985.1"/>
    </source>
</evidence>
<name>A0A0D0SYE7_PSEFL</name>
<evidence type="ECO:0000259" key="1">
    <source>
        <dbReference type="SMART" id="SM00923"/>
    </source>
</evidence>
<feature type="domain" description="MbtH-like" evidence="1">
    <location>
        <begin position="2"/>
        <end position="50"/>
    </location>
</feature>
<evidence type="ECO:0000313" key="3">
    <source>
        <dbReference type="Proteomes" id="UP000032210"/>
    </source>
</evidence>
<sequence length="192" mass="21405">MNTHSDGIYHVVVNHEEQYSVWPEWRQPPEGWRSEGKRGSKQECLDYIGNVWTDMRPLSLRRSMTQGKLPEQAPQQQEDTGETLVQVLSTGQHPLRISLRPEASPAQLQRSLDQGVVLVTFTSTQGCTELALNIDHKETRLESADFEKGTGEVRFVGRLVLDDVPVLCEAVVDLQTMAGLGGLKVINIKSVG</sequence>
<dbReference type="AlphaFoldDB" id="A0A0D0SYE7"/>
<protein>
    <submittedName>
        <fullName evidence="2">MbtH-like protein</fullName>
    </submittedName>
</protein>
<gene>
    <name evidence="2" type="ORF">PFLU3_56990</name>
</gene>
<dbReference type="Proteomes" id="UP000032210">
    <property type="component" value="Unassembled WGS sequence"/>
</dbReference>
<dbReference type="InterPro" id="IPR036552">
    <property type="entry name" value="CBF_bsu_sf"/>
</dbReference>
<reference evidence="2 3" key="1">
    <citation type="submission" date="2015-01" db="EMBL/GenBank/DDBJ databases">
        <title>Genome sequence of the beneficial rhizobacterium Pseudomonas fluorescens 2-79.</title>
        <authorList>
            <person name="Thuermer A."/>
            <person name="Daniel R."/>
        </authorList>
    </citation>
    <scope>NUCLEOTIDE SEQUENCE [LARGE SCALE GENOMIC DNA]</scope>
    <source>
        <strain evidence="2 3">2-79</strain>
    </source>
</reference>
<dbReference type="SMART" id="SM00923">
    <property type="entry name" value="MbtH"/>
    <property type="match status" value="1"/>
</dbReference>
<dbReference type="PANTHER" id="PTHR38444:SF1">
    <property type="entry name" value="ENTEROBACTIN BIOSYNTHESIS PROTEIN YBDZ"/>
    <property type="match status" value="1"/>
</dbReference>
<dbReference type="Gene3D" id="2.40.250.10">
    <property type="entry name" value="Core binding factor, beta subunit"/>
    <property type="match status" value="1"/>
</dbReference>
<dbReference type="GO" id="GO:0019290">
    <property type="term" value="P:siderophore biosynthetic process"/>
    <property type="evidence" value="ECO:0007669"/>
    <property type="project" value="TreeGrafter"/>
</dbReference>
<dbReference type="PATRIC" id="fig|294.125.peg.5863"/>